<evidence type="ECO:0000313" key="2">
    <source>
        <dbReference type="EMBL" id="DAD66085.1"/>
    </source>
</evidence>
<sequence length="99" mass="11019">MDSITTNTPASTVSTEATQPVQQAQPDKSARFKEKAENQASKVMAEIEKLQKLSNKKYYTYSTEQINELFGAIQSALDETKATFTTTNAEKKKLFTFSA</sequence>
<proteinExistence type="predicted"/>
<feature type="compositionally biased region" description="Polar residues" evidence="1">
    <location>
        <begin position="1"/>
        <end position="26"/>
    </location>
</feature>
<name>A0A8S5L861_9CAUD</name>
<feature type="compositionally biased region" description="Basic and acidic residues" evidence="1">
    <location>
        <begin position="28"/>
        <end position="37"/>
    </location>
</feature>
<organism evidence="2">
    <name type="scientific">Siphoviridae sp. ctDmQ3</name>
    <dbReference type="NCBI Taxonomy" id="2823570"/>
    <lineage>
        <taxon>Viruses</taxon>
        <taxon>Duplodnaviria</taxon>
        <taxon>Heunggongvirae</taxon>
        <taxon>Uroviricota</taxon>
        <taxon>Caudoviricetes</taxon>
    </lineage>
</organism>
<accession>A0A8S5L861</accession>
<dbReference type="EMBL" id="BK014653">
    <property type="protein sequence ID" value="DAD66085.1"/>
    <property type="molecule type" value="Genomic_DNA"/>
</dbReference>
<feature type="region of interest" description="Disordered" evidence="1">
    <location>
        <begin position="1"/>
        <end position="38"/>
    </location>
</feature>
<protein>
    <submittedName>
        <fullName evidence="2">Uncharacterized protein</fullName>
    </submittedName>
</protein>
<reference evidence="2" key="1">
    <citation type="journal article" date="2021" name="Proc. Natl. Acad. Sci. U.S.A.">
        <title>A Catalog of Tens of Thousands of Viruses from Human Metagenomes Reveals Hidden Associations with Chronic Diseases.</title>
        <authorList>
            <person name="Tisza M.J."/>
            <person name="Buck C.B."/>
        </authorList>
    </citation>
    <scope>NUCLEOTIDE SEQUENCE</scope>
    <source>
        <strain evidence="2">CtDmQ3</strain>
    </source>
</reference>
<evidence type="ECO:0000256" key="1">
    <source>
        <dbReference type="SAM" id="MobiDB-lite"/>
    </source>
</evidence>